<evidence type="ECO:0000313" key="2">
    <source>
        <dbReference type="EMBL" id="KAK8787690.1"/>
    </source>
</evidence>
<feature type="signal peptide" evidence="1">
    <location>
        <begin position="1"/>
        <end position="21"/>
    </location>
</feature>
<protein>
    <recommendedName>
        <fullName evidence="4">Secreted protein</fullName>
    </recommendedName>
</protein>
<evidence type="ECO:0000313" key="3">
    <source>
        <dbReference type="Proteomes" id="UP001321473"/>
    </source>
</evidence>
<sequence>MEVGPLCVLAIFAFAASFAGGAVVPHFDGCNEVEVRTCLKIYGRIRGEQADQQHDDSAAISFFCSHQTNPCTSMYVKASCPEEKKKELVLTEEATFAIFDVLCVNDATLLKELVLIKDCWNSETFGNCTKHRFTTKPPAGRSGMEAVLFTCVQEARNKAKECDAVSILPALKWVDAYLNKLVSIAHKN</sequence>
<accession>A0AAQ4FKK4</accession>
<name>A0AAQ4FKK4_AMBAM</name>
<evidence type="ECO:0008006" key="4">
    <source>
        <dbReference type="Google" id="ProtNLM"/>
    </source>
</evidence>
<evidence type="ECO:0000256" key="1">
    <source>
        <dbReference type="SAM" id="SignalP"/>
    </source>
</evidence>
<keyword evidence="1" id="KW-0732">Signal</keyword>
<keyword evidence="3" id="KW-1185">Reference proteome</keyword>
<reference evidence="2 3" key="1">
    <citation type="journal article" date="2023" name="Arcadia Sci">
        <title>De novo assembly of a long-read Amblyomma americanum tick genome.</title>
        <authorList>
            <person name="Chou S."/>
            <person name="Poskanzer K.E."/>
            <person name="Rollins M."/>
            <person name="Thuy-Boun P.S."/>
        </authorList>
    </citation>
    <scope>NUCLEOTIDE SEQUENCE [LARGE SCALE GENOMIC DNA]</scope>
    <source>
        <strain evidence="2">F_SG_1</strain>
        <tissue evidence="2">Salivary glands</tissue>
    </source>
</reference>
<dbReference type="AlphaFoldDB" id="A0AAQ4FKK4"/>
<dbReference type="Proteomes" id="UP001321473">
    <property type="component" value="Unassembled WGS sequence"/>
</dbReference>
<comment type="caution">
    <text evidence="2">The sequence shown here is derived from an EMBL/GenBank/DDBJ whole genome shotgun (WGS) entry which is preliminary data.</text>
</comment>
<proteinExistence type="predicted"/>
<gene>
    <name evidence="2" type="ORF">V5799_022534</name>
</gene>
<feature type="chain" id="PRO_5043034355" description="Secreted protein" evidence="1">
    <location>
        <begin position="22"/>
        <end position="188"/>
    </location>
</feature>
<organism evidence="2 3">
    <name type="scientific">Amblyomma americanum</name>
    <name type="common">Lone star tick</name>
    <dbReference type="NCBI Taxonomy" id="6943"/>
    <lineage>
        <taxon>Eukaryota</taxon>
        <taxon>Metazoa</taxon>
        <taxon>Ecdysozoa</taxon>
        <taxon>Arthropoda</taxon>
        <taxon>Chelicerata</taxon>
        <taxon>Arachnida</taxon>
        <taxon>Acari</taxon>
        <taxon>Parasitiformes</taxon>
        <taxon>Ixodida</taxon>
        <taxon>Ixodoidea</taxon>
        <taxon>Ixodidae</taxon>
        <taxon>Amblyomminae</taxon>
        <taxon>Amblyomma</taxon>
    </lineage>
</organism>
<dbReference type="EMBL" id="JARKHS020001545">
    <property type="protein sequence ID" value="KAK8787690.1"/>
    <property type="molecule type" value="Genomic_DNA"/>
</dbReference>